<name>A0A073JUI0_9BACI</name>
<evidence type="ECO:0000313" key="3">
    <source>
        <dbReference type="Proteomes" id="UP000027822"/>
    </source>
</evidence>
<evidence type="ECO:0000313" key="2">
    <source>
        <dbReference type="EMBL" id="KEK17836.1"/>
    </source>
</evidence>
<keyword evidence="1" id="KW-0175">Coiled coil</keyword>
<evidence type="ECO:0000256" key="1">
    <source>
        <dbReference type="SAM" id="Coils"/>
    </source>
</evidence>
<reference evidence="2 3" key="1">
    <citation type="submission" date="2014-06" db="EMBL/GenBank/DDBJ databases">
        <title>Draft genome sequence of Bacillus manliponensis JCM 15802 (MCCC 1A00708).</title>
        <authorList>
            <person name="Lai Q."/>
            <person name="Liu Y."/>
            <person name="Shao Z."/>
        </authorList>
    </citation>
    <scope>NUCLEOTIDE SEQUENCE [LARGE SCALE GENOMIC DNA]</scope>
    <source>
        <strain evidence="2 3">JCM 15802</strain>
    </source>
</reference>
<sequence>MQKDFTLLIADEEKEKEELITQMEDTKVKFKQAVITYAKDWFRKQAKLEITDKPRLAKRLGSEQLRNLKKRIEDLINQSEQLVDEYLDDNSIWWHLSEKKWIVPYNDRIPGEIHKAVKLMFGELGVILAEAGFVELNPIIKQYTSGREHNLWVEDDLRRRPCYPYPLSFTSEIKKIYAEYHELAKRTEERNSNIKKLQAEKEESHVGDLWDSL</sequence>
<gene>
    <name evidence="2" type="ORF">BAMA_10795</name>
</gene>
<dbReference type="AlphaFoldDB" id="A0A073JUI0"/>
<proteinExistence type="predicted"/>
<comment type="caution">
    <text evidence="2">The sequence shown here is derived from an EMBL/GenBank/DDBJ whole genome shotgun (WGS) entry which is preliminary data.</text>
</comment>
<feature type="coiled-coil region" evidence="1">
    <location>
        <begin position="58"/>
        <end position="89"/>
    </location>
</feature>
<organism evidence="2 3">
    <name type="scientific">Bacillus manliponensis</name>
    <dbReference type="NCBI Taxonomy" id="574376"/>
    <lineage>
        <taxon>Bacteria</taxon>
        <taxon>Bacillati</taxon>
        <taxon>Bacillota</taxon>
        <taxon>Bacilli</taxon>
        <taxon>Bacillales</taxon>
        <taxon>Bacillaceae</taxon>
        <taxon>Bacillus</taxon>
        <taxon>Bacillus cereus group</taxon>
    </lineage>
</organism>
<dbReference type="STRING" id="574376.BAMA_10795"/>
<protein>
    <submittedName>
        <fullName evidence="2">Uncharacterized protein</fullName>
    </submittedName>
</protein>
<dbReference type="OrthoDB" id="2987622at2"/>
<dbReference type="EMBL" id="JOTN01000021">
    <property type="protein sequence ID" value="KEK17836.1"/>
    <property type="molecule type" value="Genomic_DNA"/>
</dbReference>
<accession>A0A073JUI0</accession>
<dbReference type="Proteomes" id="UP000027822">
    <property type="component" value="Unassembled WGS sequence"/>
</dbReference>
<dbReference type="RefSeq" id="WP_034642377.1">
    <property type="nucleotide sequence ID" value="NZ_CBCSJC010000022.1"/>
</dbReference>
<keyword evidence="3" id="KW-1185">Reference proteome</keyword>